<accession>A0A0F9IZ99</accession>
<protein>
    <submittedName>
        <fullName evidence="1">Uncharacterized protein</fullName>
    </submittedName>
</protein>
<name>A0A0F9IZ99_9ZZZZ</name>
<dbReference type="EMBL" id="LAZR01011238">
    <property type="protein sequence ID" value="KKM62729.1"/>
    <property type="molecule type" value="Genomic_DNA"/>
</dbReference>
<dbReference type="AlphaFoldDB" id="A0A0F9IZ99"/>
<evidence type="ECO:0000313" key="1">
    <source>
        <dbReference type="EMBL" id="KKM62729.1"/>
    </source>
</evidence>
<sequence length="31" mass="3610">MDKSIVDLRVSHGTVYNFVSHETKKTLIYID</sequence>
<reference evidence="1" key="1">
    <citation type="journal article" date="2015" name="Nature">
        <title>Complex archaea that bridge the gap between prokaryotes and eukaryotes.</title>
        <authorList>
            <person name="Spang A."/>
            <person name="Saw J.H."/>
            <person name="Jorgensen S.L."/>
            <person name="Zaremba-Niedzwiedzka K."/>
            <person name="Martijn J."/>
            <person name="Lind A.E."/>
            <person name="van Eijk R."/>
            <person name="Schleper C."/>
            <person name="Guy L."/>
            <person name="Ettema T.J."/>
        </authorList>
    </citation>
    <scope>NUCLEOTIDE SEQUENCE</scope>
</reference>
<organism evidence="1">
    <name type="scientific">marine sediment metagenome</name>
    <dbReference type="NCBI Taxonomy" id="412755"/>
    <lineage>
        <taxon>unclassified sequences</taxon>
        <taxon>metagenomes</taxon>
        <taxon>ecological metagenomes</taxon>
    </lineage>
</organism>
<proteinExistence type="predicted"/>
<gene>
    <name evidence="1" type="ORF">LCGC14_1518760</name>
</gene>
<comment type="caution">
    <text evidence="1">The sequence shown here is derived from an EMBL/GenBank/DDBJ whole genome shotgun (WGS) entry which is preliminary data.</text>
</comment>